<dbReference type="AlphaFoldDB" id="A0A2P2NWQ1"/>
<proteinExistence type="predicted"/>
<organism evidence="1">
    <name type="scientific">Rhizophora mucronata</name>
    <name type="common">Asiatic mangrove</name>
    <dbReference type="NCBI Taxonomy" id="61149"/>
    <lineage>
        <taxon>Eukaryota</taxon>
        <taxon>Viridiplantae</taxon>
        <taxon>Streptophyta</taxon>
        <taxon>Embryophyta</taxon>
        <taxon>Tracheophyta</taxon>
        <taxon>Spermatophyta</taxon>
        <taxon>Magnoliopsida</taxon>
        <taxon>eudicotyledons</taxon>
        <taxon>Gunneridae</taxon>
        <taxon>Pentapetalae</taxon>
        <taxon>rosids</taxon>
        <taxon>fabids</taxon>
        <taxon>Malpighiales</taxon>
        <taxon>Rhizophoraceae</taxon>
        <taxon>Rhizophora</taxon>
    </lineage>
</organism>
<evidence type="ECO:0000313" key="1">
    <source>
        <dbReference type="EMBL" id="MBX46893.1"/>
    </source>
</evidence>
<dbReference type="EMBL" id="GGEC01066409">
    <property type="protein sequence ID" value="MBX46893.1"/>
    <property type="molecule type" value="Transcribed_RNA"/>
</dbReference>
<name>A0A2P2NWQ1_RHIMU</name>
<accession>A0A2P2NWQ1</accession>
<protein>
    <submittedName>
        <fullName evidence="1">Uncharacterized protein</fullName>
    </submittedName>
</protein>
<sequence length="19" mass="2193">MFAKNPTQNNLFPSRLVKS</sequence>
<reference evidence="1" key="1">
    <citation type="submission" date="2018-02" db="EMBL/GenBank/DDBJ databases">
        <title>Rhizophora mucronata_Transcriptome.</title>
        <authorList>
            <person name="Meera S.P."/>
            <person name="Sreeshan A."/>
            <person name="Augustine A."/>
        </authorList>
    </citation>
    <scope>NUCLEOTIDE SEQUENCE</scope>
    <source>
        <tissue evidence="1">Leaf</tissue>
    </source>
</reference>